<evidence type="ECO:0000259" key="4">
    <source>
        <dbReference type="SMART" id="SM01043"/>
    </source>
</evidence>
<keyword evidence="2" id="KW-0804">Transcription</keyword>
<evidence type="ECO:0000256" key="2">
    <source>
        <dbReference type="ARBA" id="ARBA00023163"/>
    </source>
</evidence>
<evidence type="ECO:0000256" key="1">
    <source>
        <dbReference type="ARBA" id="ARBA00023015"/>
    </source>
</evidence>
<evidence type="ECO:0000313" key="5">
    <source>
        <dbReference type="EMBL" id="MDA0136146.1"/>
    </source>
</evidence>
<accession>A0ABT4RCP2</accession>
<feature type="region of interest" description="Disordered" evidence="3">
    <location>
        <begin position="93"/>
        <end position="163"/>
    </location>
</feature>
<dbReference type="Proteomes" id="UP001147700">
    <property type="component" value="Unassembled WGS sequence"/>
</dbReference>
<dbReference type="EMBL" id="JAPCID010000002">
    <property type="protein sequence ID" value="MDA0136146.1"/>
    <property type="molecule type" value="Genomic_DNA"/>
</dbReference>
<dbReference type="SMART" id="SM01043">
    <property type="entry name" value="BTAD"/>
    <property type="match status" value="1"/>
</dbReference>
<dbReference type="InterPro" id="IPR051677">
    <property type="entry name" value="AfsR-DnrI-RedD_regulator"/>
</dbReference>
<sequence>MDFAILGPLRVVGPDGEIELGAGAELERLTAEHPYRERFHAQLMLALYRAGRQADALDAYRRARHALVEDLGLDPGPDLQRLEARILAHDVSLTARSQKGSDPSSSPAPAADTPPLPLPATPLLGREEHLETAEALLEDPDVRLLPSPGRAAPAASAGAAKSQ</sequence>
<dbReference type="InterPro" id="IPR011990">
    <property type="entry name" value="TPR-like_helical_dom_sf"/>
</dbReference>
<dbReference type="CDD" id="cd15831">
    <property type="entry name" value="BTAD"/>
    <property type="match status" value="1"/>
</dbReference>
<feature type="compositionally biased region" description="Low complexity" evidence="3">
    <location>
        <begin position="101"/>
        <end position="111"/>
    </location>
</feature>
<dbReference type="Gene3D" id="1.25.40.10">
    <property type="entry name" value="Tetratricopeptide repeat domain"/>
    <property type="match status" value="1"/>
</dbReference>
<feature type="domain" description="Bacterial transcriptional activator" evidence="4">
    <location>
        <begin position="1"/>
        <end position="87"/>
    </location>
</feature>
<proteinExistence type="predicted"/>
<protein>
    <submittedName>
        <fullName evidence="5">AfsR/SARP family transcriptional regulator</fullName>
    </submittedName>
</protein>
<dbReference type="Pfam" id="PF03704">
    <property type="entry name" value="BTAD"/>
    <property type="match status" value="1"/>
</dbReference>
<evidence type="ECO:0000256" key="3">
    <source>
        <dbReference type="SAM" id="MobiDB-lite"/>
    </source>
</evidence>
<name>A0ABT4RCP2_9ACTN</name>
<keyword evidence="1" id="KW-0805">Transcription regulation</keyword>
<reference evidence="5" key="1">
    <citation type="submission" date="2022-10" db="EMBL/GenBank/DDBJ databases">
        <title>The WGS of Solirubrobacter sp. CPCC 204708.</title>
        <authorList>
            <person name="Jiang Z."/>
        </authorList>
    </citation>
    <scope>NUCLEOTIDE SEQUENCE</scope>
    <source>
        <strain evidence="5">CPCC 204708</strain>
    </source>
</reference>
<dbReference type="PANTHER" id="PTHR35807:SF1">
    <property type="entry name" value="TRANSCRIPTIONAL REGULATOR REDD"/>
    <property type="match status" value="1"/>
</dbReference>
<dbReference type="RefSeq" id="WP_202953078.1">
    <property type="nucleotide sequence ID" value="NZ_JAPCID010000002.1"/>
</dbReference>
<dbReference type="InterPro" id="IPR005158">
    <property type="entry name" value="BTAD"/>
</dbReference>
<comment type="caution">
    <text evidence="5">The sequence shown here is derived from an EMBL/GenBank/DDBJ whole genome shotgun (WGS) entry which is preliminary data.</text>
</comment>
<organism evidence="5 6">
    <name type="scientific">Solirubrobacter deserti</name>
    <dbReference type="NCBI Taxonomy" id="2282478"/>
    <lineage>
        <taxon>Bacteria</taxon>
        <taxon>Bacillati</taxon>
        <taxon>Actinomycetota</taxon>
        <taxon>Thermoleophilia</taxon>
        <taxon>Solirubrobacterales</taxon>
        <taxon>Solirubrobacteraceae</taxon>
        <taxon>Solirubrobacter</taxon>
    </lineage>
</organism>
<keyword evidence="6" id="KW-1185">Reference proteome</keyword>
<gene>
    <name evidence="5" type="ORF">OJ962_01455</name>
</gene>
<evidence type="ECO:0000313" key="6">
    <source>
        <dbReference type="Proteomes" id="UP001147700"/>
    </source>
</evidence>
<feature type="compositionally biased region" description="Low complexity" evidence="3">
    <location>
        <begin position="143"/>
        <end position="163"/>
    </location>
</feature>
<dbReference type="PANTHER" id="PTHR35807">
    <property type="entry name" value="TRANSCRIPTIONAL REGULATOR REDD-RELATED"/>
    <property type="match status" value="1"/>
</dbReference>
<dbReference type="SUPFAM" id="SSF48452">
    <property type="entry name" value="TPR-like"/>
    <property type="match status" value="1"/>
</dbReference>